<feature type="signal peptide" evidence="6">
    <location>
        <begin position="1"/>
        <end position="18"/>
    </location>
</feature>
<dbReference type="SUPFAM" id="SSF75005">
    <property type="entry name" value="Arabinanase/levansucrase/invertase"/>
    <property type="match status" value="1"/>
</dbReference>
<dbReference type="InterPro" id="IPR041542">
    <property type="entry name" value="GH43_C2"/>
</dbReference>
<evidence type="ECO:0000256" key="2">
    <source>
        <dbReference type="ARBA" id="ARBA00022729"/>
    </source>
</evidence>
<accession>A0ABR4HML9</accession>
<evidence type="ECO:0000313" key="9">
    <source>
        <dbReference type="Proteomes" id="UP001610334"/>
    </source>
</evidence>
<feature type="domain" description="Beta-xylosidase C-terminal Concanavalin A-like" evidence="7">
    <location>
        <begin position="373"/>
        <end position="560"/>
    </location>
</feature>
<evidence type="ECO:0000256" key="3">
    <source>
        <dbReference type="ARBA" id="ARBA00022801"/>
    </source>
</evidence>
<proteinExistence type="inferred from homology"/>
<dbReference type="PANTHER" id="PTHR42812:SF17">
    <property type="entry name" value="BETA-XYLOSIDASE C-TERMINAL CONCANAVALIN A-LIKE DOMAIN-CONTAINING PROTEIN-RELATED"/>
    <property type="match status" value="1"/>
</dbReference>
<evidence type="ECO:0000256" key="5">
    <source>
        <dbReference type="RuleBase" id="RU361187"/>
    </source>
</evidence>
<dbReference type="InterPro" id="IPR006710">
    <property type="entry name" value="Glyco_hydro_43"/>
</dbReference>
<evidence type="ECO:0000259" key="7">
    <source>
        <dbReference type="Pfam" id="PF17851"/>
    </source>
</evidence>
<reference evidence="8 9" key="1">
    <citation type="submission" date="2024-07" db="EMBL/GenBank/DDBJ databases">
        <title>Section-level genome sequencing and comparative genomics of Aspergillus sections Usti and Cavernicolus.</title>
        <authorList>
            <consortium name="Lawrence Berkeley National Laboratory"/>
            <person name="Nybo J.L."/>
            <person name="Vesth T.C."/>
            <person name="Theobald S."/>
            <person name="Frisvad J.C."/>
            <person name="Larsen T.O."/>
            <person name="Kjaerboelling I."/>
            <person name="Rothschild-Mancinelli K."/>
            <person name="Lyhne E.K."/>
            <person name="Kogle M.E."/>
            <person name="Barry K."/>
            <person name="Clum A."/>
            <person name="Na H."/>
            <person name="Ledsgaard L."/>
            <person name="Lin J."/>
            <person name="Lipzen A."/>
            <person name="Kuo A."/>
            <person name="Riley R."/>
            <person name="Mondo S."/>
            <person name="Labutti K."/>
            <person name="Haridas S."/>
            <person name="Pangalinan J."/>
            <person name="Salamov A.A."/>
            <person name="Simmons B.A."/>
            <person name="Magnuson J.K."/>
            <person name="Chen J."/>
            <person name="Drula E."/>
            <person name="Henrissat B."/>
            <person name="Wiebenga A."/>
            <person name="Lubbers R.J."/>
            <person name="Gomes A.C."/>
            <person name="Makela M.R."/>
            <person name="Stajich J."/>
            <person name="Grigoriev I.V."/>
            <person name="Mortensen U.H."/>
            <person name="De Vries R.P."/>
            <person name="Baker S.E."/>
            <person name="Andersen M.R."/>
        </authorList>
    </citation>
    <scope>NUCLEOTIDE SEQUENCE [LARGE SCALE GENOMIC DNA]</scope>
    <source>
        <strain evidence="8 9">CBS 588.65</strain>
    </source>
</reference>
<dbReference type="CDD" id="cd18833">
    <property type="entry name" value="GH43_PcXyl-like"/>
    <property type="match status" value="1"/>
</dbReference>
<keyword evidence="4 5" id="KW-0326">Glycosidase</keyword>
<dbReference type="InterPro" id="IPR051795">
    <property type="entry name" value="Glycosyl_Hydrlase_43"/>
</dbReference>
<gene>
    <name evidence="8" type="ORF">BJX63DRAFT_441459</name>
</gene>
<dbReference type="SUPFAM" id="SSF49899">
    <property type="entry name" value="Concanavalin A-like lectins/glucanases"/>
    <property type="match status" value="1"/>
</dbReference>
<protein>
    <submittedName>
        <fullName evidence="8">Xylosidase: arabinofuranosidase</fullName>
    </submittedName>
</protein>
<dbReference type="EMBL" id="JBFXLT010000021">
    <property type="protein sequence ID" value="KAL2816725.1"/>
    <property type="molecule type" value="Genomic_DNA"/>
</dbReference>
<dbReference type="Pfam" id="PF17851">
    <property type="entry name" value="GH43_C2"/>
    <property type="match status" value="1"/>
</dbReference>
<feature type="chain" id="PRO_5047168969" evidence="6">
    <location>
        <begin position="19"/>
        <end position="577"/>
    </location>
</feature>
<dbReference type="Gene3D" id="2.60.120.200">
    <property type="match status" value="1"/>
</dbReference>
<dbReference type="PANTHER" id="PTHR42812">
    <property type="entry name" value="BETA-XYLOSIDASE"/>
    <property type="match status" value="1"/>
</dbReference>
<keyword evidence="3 5" id="KW-0378">Hydrolase</keyword>
<organism evidence="8 9">
    <name type="scientific">Aspergillus granulosus</name>
    <dbReference type="NCBI Taxonomy" id="176169"/>
    <lineage>
        <taxon>Eukaryota</taxon>
        <taxon>Fungi</taxon>
        <taxon>Dikarya</taxon>
        <taxon>Ascomycota</taxon>
        <taxon>Pezizomycotina</taxon>
        <taxon>Eurotiomycetes</taxon>
        <taxon>Eurotiomycetidae</taxon>
        <taxon>Eurotiales</taxon>
        <taxon>Aspergillaceae</taxon>
        <taxon>Aspergillus</taxon>
        <taxon>Aspergillus subgen. Nidulantes</taxon>
    </lineage>
</organism>
<keyword evidence="2 6" id="KW-0732">Signal</keyword>
<evidence type="ECO:0000313" key="8">
    <source>
        <dbReference type="EMBL" id="KAL2816725.1"/>
    </source>
</evidence>
<dbReference type="Proteomes" id="UP001610334">
    <property type="component" value="Unassembled WGS sequence"/>
</dbReference>
<evidence type="ECO:0000256" key="4">
    <source>
        <dbReference type="ARBA" id="ARBA00023295"/>
    </source>
</evidence>
<keyword evidence="9" id="KW-1185">Reference proteome</keyword>
<comment type="similarity">
    <text evidence="1 5">Belongs to the glycosyl hydrolase 43 family.</text>
</comment>
<comment type="caution">
    <text evidence="8">The sequence shown here is derived from an EMBL/GenBank/DDBJ whole genome shotgun (WGS) entry which is preliminary data.</text>
</comment>
<dbReference type="InterPro" id="IPR023296">
    <property type="entry name" value="Glyco_hydro_beta-prop_sf"/>
</dbReference>
<sequence>MILTLYLSLIYVLRLVASLPAEKNFFNPILPGWNSDPSCIFVAEADNIFFCTTSSFLAFPGLPIYASKDLRNWYLISNALHHPSQLPDFKNTSRPDEGIFAPTLRYNQGRYYLVTVYYAVSIGVFKTLLFETSNPFNQSAWGVPVECTTLGYDPDLFWDDDGQSYLTASRSSHGGIVQAPIDLVNGQLLGEQYHLWNGSGGAWPEGPHMYKKDGFYYLMIAEGGISIDHMETIARSEHLKGPYTSYHKNPILTNRNSSEYFQTVGHADLFKDAEGNWFGAALATRSGPQWKNFPMGRETCLFPVTWKERQWPELAPVRGIMDGSSLPSRSGWRPWDSQLVAGPDVIDFGPSSSFPKHFVHWSLPDPSAYVISPKDHLYSLGLQPSKTNLTGDLILPAAQKRTLIARRQAHSLFAFEVDILFRPNVRGEEAGVTVFLTPQQHLDLSIGSADYDSATLTDMFKVVDIGRSETKDLPANVHTLSKQWQQSPIRLEVRGVNETTYRFAARLVGDRRSHEYVFYAPAAVVSAGAGHFTGALLGVYATANGGNGTTEAYVSRWRYTPQGQVVDYAVVIPHGRP</sequence>
<evidence type="ECO:0000256" key="1">
    <source>
        <dbReference type="ARBA" id="ARBA00009865"/>
    </source>
</evidence>
<dbReference type="InterPro" id="IPR013320">
    <property type="entry name" value="ConA-like_dom_sf"/>
</dbReference>
<dbReference type="Gene3D" id="2.115.10.20">
    <property type="entry name" value="Glycosyl hydrolase domain, family 43"/>
    <property type="match status" value="1"/>
</dbReference>
<dbReference type="Pfam" id="PF04616">
    <property type="entry name" value="Glyco_hydro_43"/>
    <property type="match status" value="1"/>
</dbReference>
<evidence type="ECO:0000256" key="6">
    <source>
        <dbReference type="SAM" id="SignalP"/>
    </source>
</evidence>
<name>A0ABR4HML9_9EURO</name>